<evidence type="ECO:0000313" key="16">
    <source>
        <dbReference type="Proteomes" id="UP001164794"/>
    </source>
</evidence>
<dbReference type="NCBIfam" id="NF041874">
    <property type="entry name" value="EPS_EpsC"/>
    <property type="match status" value="1"/>
</dbReference>
<evidence type="ECO:0000256" key="5">
    <source>
        <dbReference type="ARBA" id="ARBA00018522"/>
    </source>
</evidence>
<dbReference type="FunFam" id="1.10.3130.10:FF:000003">
    <property type="entry name" value="Serine acetyltransferase"/>
    <property type="match status" value="1"/>
</dbReference>
<dbReference type="AlphaFoldDB" id="A0A9E9LFF6"/>
<feature type="domain" description="Serine acetyltransferase N-terminal" evidence="13">
    <location>
        <begin position="3"/>
        <end position="35"/>
    </location>
</feature>
<dbReference type="InterPro" id="IPR005881">
    <property type="entry name" value="Ser_O-AcTrfase"/>
</dbReference>
<proteinExistence type="inferred from homology"/>
<dbReference type="GO" id="GO:0005737">
    <property type="term" value="C:cytoplasm"/>
    <property type="evidence" value="ECO:0007669"/>
    <property type="project" value="UniProtKB-SubCell"/>
</dbReference>
<dbReference type="InterPro" id="IPR045304">
    <property type="entry name" value="LbH_SAT"/>
</dbReference>
<dbReference type="Gene3D" id="1.10.3130.10">
    <property type="entry name" value="serine acetyltransferase, domain 1"/>
    <property type="match status" value="1"/>
</dbReference>
<evidence type="ECO:0000256" key="4">
    <source>
        <dbReference type="ARBA" id="ARBA00013266"/>
    </source>
</evidence>
<comment type="similarity">
    <text evidence="3">Belongs to the transferase hexapeptide repeat family.</text>
</comment>
<comment type="catalytic activity">
    <reaction evidence="12">
        <text>L-serine + acetyl-CoA = O-acetyl-L-serine + CoA</text>
        <dbReference type="Rhea" id="RHEA:24560"/>
        <dbReference type="ChEBI" id="CHEBI:33384"/>
        <dbReference type="ChEBI" id="CHEBI:57287"/>
        <dbReference type="ChEBI" id="CHEBI:57288"/>
        <dbReference type="ChEBI" id="CHEBI:58340"/>
        <dbReference type="EC" id="2.3.1.30"/>
    </reaction>
</comment>
<dbReference type="EMBL" id="CP098248">
    <property type="protein sequence ID" value="WAV96872.1"/>
    <property type="molecule type" value="Genomic_DNA"/>
</dbReference>
<keyword evidence="10" id="KW-0198">Cysteine biosynthesis</keyword>
<dbReference type="PANTHER" id="PTHR42811">
    <property type="entry name" value="SERINE ACETYLTRANSFERASE"/>
    <property type="match status" value="1"/>
</dbReference>
<keyword evidence="11 14" id="KW-0012">Acyltransferase</keyword>
<dbReference type="FunFam" id="2.160.10.10:FF:000007">
    <property type="entry name" value="Serine acetyltransferase"/>
    <property type="match status" value="1"/>
</dbReference>
<dbReference type="RefSeq" id="WP_269264351.1">
    <property type="nucleotide sequence ID" value="NZ_CP098248.1"/>
</dbReference>
<dbReference type="GO" id="GO:0009001">
    <property type="term" value="F:serine O-acetyltransferase activity"/>
    <property type="evidence" value="ECO:0007669"/>
    <property type="project" value="UniProtKB-EC"/>
</dbReference>
<evidence type="ECO:0000256" key="10">
    <source>
        <dbReference type="ARBA" id="ARBA00023192"/>
    </source>
</evidence>
<dbReference type="NCBIfam" id="TIGR01172">
    <property type="entry name" value="cysE"/>
    <property type="match status" value="1"/>
</dbReference>
<evidence type="ECO:0000256" key="9">
    <source>
        <dbReference type="ARBA" id="ARBA00022737"/>
    </source>
</evidence>
<dbReference type="CDD" id="cd03354">
    <property type="entry name" value="LbH_SAT"/>
    <property type="match status" value="1"/>
</dbReference>
<dbReference type="Gene3D" id="2.160.10.10">
    <property type="entry name" value="Hexapeptide repeat proteins"/>
    <property type="match status" value="1"/>
</dbReference>
<dbReference type="EC" id="2.3.1.30" evidence="4"/>
<dbReference type="InterPro" id="IPR042122">
    <property type="entry name" value="Ser_AcTrfase_N_sf"/>
</dbReference>
<evidence type="ECO:0000256" key="3">
    <source>
        <dbReference type="ARBA" id="ARBA00007274"/>
    </source>
</evidence>
<name>A0A9E9LFF6_9BURK</name>
<comment type="pathway">
    <text evidence="2">Amino-acid biosynthesis; L-cysteine biosynthesis; L-cysteine from L-serine: step 1/2.</text>
</comment>
<dbReference type="InterPro" id="IPR010493">
    <property type="entry name" value="Ser_AcTrfase_N"/>
</dbReference>
<dbReference type="InterPro" id="IPR053376">
    <property type="entry name" value="Serine_acetyltransferase"/>
</dbReference>
<evidence type="ECO:0000259" key="13">
    <source>
        <dbReference type="Pfam" id="PF06426"/>
    </source>
</evidence>
<evidence type="ECO:0000256" key="2">
    <source>
        <dbReference type="ARBA" id="ARBA00004876"/>
    </source>
</evidence>
<gene>
    <name evidence="14" type="primary">cysE</name>
    <name evidence="15" type="ORF">NB645_08635</name>
    <name evidence="14" type="ORF">NB646_09765</name>
</gene>
<dbReference type="GO" id="GO:0006535">
    <property type="term" value="P:cysteine biosynthetic process from serine"/>
    <property type="evidence" value="ECO:0007669"/>
    <property type="project" value="InterPro"/>
</dbReference>
<dbReference type="Pfam" id="PF06426">
    <property type="entry name" value="SATase_N"/>
    <property type="match status" value="1"/>
</dbReference>
<evidence type="ECO:0000256" key="12">
    <source>
        <dbReference type="ARBA" id="ARBA00049486"/>
    </source>
</evidence>
<evidence type="ECO:0000313" key="15">
    <source>
        <dbReference type="EMBL" id="WAV96872.1"/>
    </source>
</evidence>
<evidence type="ECO:0000313" key="14">
    <source>
        <dbReference type="EMBL" id="WAV91088.1"/>
    </source>
</evidence>
<protein>
    <recommendedName>
        <fullName evidence="5">Serine acetyltransferase</fullName>
        <ecNumber evidence="4">2.3.1.30</ecNumber>
    </recommendedName>
</protein>
<dbReference type="SUPFAM" id="SSF51161">
    <property type="entry name" value="Trimeric LpxA-like enzymes"/>
    <property type="match status" value="1"/>
</dbReference>
<evidence type="ECO:0000256" key="1">
    <source>
        <dbReference type="ARBA" id="ARBA00004496"/>
    </source>
</evidence>
<comment type="subcellular location">
    <subcellularLocation>
        <location evidence="1">Cytoplasm</location>
    </subcellularLocation>
</comment>
<keyword evidence="6" id="KW-0963">Cytoplasm</keyword>
<accession>A0A9E9LFF6</accession>
<evidence type="ECO:0000256" key="6">
    <source>
        <dbReference type="ARBA" id="ARBA00022490"/>
    </source>
</evidence>
<evidence type="ECO:0000256" key="7">
    <source>
        <dbReference type="ARBA" id="ARBA00022605"/>
    </source>
</evidence>
<evidence type="ECO:0000256" key="11">
    <source>
        <dbReference type="ARBA" id="ARBA00023315"/>
    </source>
</evidence>
<sequence length="249" mass="26932">MFRRLREDIKSIIERDPAARNAWEVLTCYPGFQAILVHRASHWCWNHGLKWFARFFSHLARIATGIEIHPAAVIGRRVFIDHGCGVVIGETAEVGDDCTIYQGVTLGGTSLSKGKKRHPTLERGVIIGAGAKVLGSFTVGEMAKVGSNAVVVKPVPAGATAVGNPARIIQKDESKIKTDAASVLFSSYGITPNEDDPLIKALRGLINNAAAQEHQLKNIISALEAAKIPLETLPEDETVSPEQLNKLVE</sequence>
<keyword evidence="9" id="KW-0677">Repeat</keyword>
<dbReference type="Proteomes" id="UP001164794">
    <property type="component" value="Chromosome"/>
</dbReference>
<keyword evidence="7" id="KW-0028">Amino-acid biosynthesis</keyword>
<keyword evidence="16" id="KW-1185">Reference proteome</keyword>
<organism evidence="14">
    <name type="scientific">Oxalobacter aliiformigenes</name>
    <dbReference type="NCBI Taxonomy" id="2946593"/>
    <lineage>
        <taxon>Bacteria</taxon>
        <taxon>Pseudomonadati</taxon>
        <taxon>Pseudomonadota</taxon>
        <taxon>Betaproteobacteria</taxon>
        <taxon>Burkholderiales</taxon>
        <taxon>Oxalobacteraceae</taxon>
        <taxon>Oxalobacter</taxon>
    </lineage>
</organism>
<dbReference type="InterPro" id="IPR011004">
    <property type="entry name" value="Trimer_LpxA-like_sf"/>
</dbReference>
<dbReference type="EMBL" id="CP098251">
    <property type="protein sequence ID" value="WAV91088.1"/>
    <property type="molecule type" value="Genomic_DNA"/>
</dbReference>
<reference evidence="15" key="1">
    <citation type="journal article" date="2022" name="Front. Microbiol.">
        <title>New perspectives on an old grouping: The genomic and phenotypic variability of Oxalobacter formigenes and the implications for calcium oxalate stone prevention.</title>
        <authorList>
            <person name="Chmiel J.A."/>
            <person name="Carr C."/>
            <person name="Stuivenberg G.A."/>
            <person name="Venema R."/>
            <person name="Chanyi R.M."/>
            <person name="Al K.F."/>
            <person name="Giguere D."/>
            <person name="Say H."/>
            <person name="Akouris P.P."/>
            <person name="Dominguez Romero S.A."/>
            <person name="Kwong A."/>
            <person name="Tai V."/>
            <person name="Koval S.F."/>
            <person name="Razvi H."/>
            <person name="Bjazevic J."/>
            <person name="Burton J.P."/>
        </authorList>
    </citation>
    <scope>NUCLEOTIDE SEQUENCE</scope>
    <source>
        <strain evidence="15">HOxNP-1</strain>
    </source>
</reference>
<keyword evidence="8 14" id="KW-0808">Transferase</keyword>
<evidence type="ECO:0000256" key="8">
    <source>
        <dbReference type="ARBA" id="ARBA00022679"/>
    </source>
</evidence>
<reference evidence="14" key="2">
    <citation type="journal article" date="2022" name="Front. Microbiol.">
        <title>New perspectives on an old grouping: The genomic and phenotypic variability of Oxalobacter formigenes and the implications for calcium oxalate stone prevention.</title>
        <authorList>
            <person name="Chmiel J.A."/>
            <person name="Carr C."/>
            <person name="Stuivenberg G.A."/>
            <person name="Venema R."/>
            <person name="Chanyi R.M."/>
            <person name="Al K.F."/>
            <person name="Giguere D."/>
            <person name="Say H."/>
            <person name="Akouris P.P."/>
            <person name="Dominguez Romero S.A."/>
            <person name="Kwong A."/>
            <person name="Tai V."/>
            <person name="Koval S.F."/>
            <person name="Razvi H."/>
            <person name="Bjazevic J."/>
            <person name="Burton J.P."/>
        </authorList>
    </citation>
    <scope>NUCLEOTIDE SEQUENCE</scope>
    <source>
        <strain evidence="14">OxK</strain>
    </source>
</reference>
<dbReference type="Proteomes" id="UP001164819">
    <property type="component" value="Chromosome"/>
</dbReference>